<evidence type="ECO:0000313" key="2">
    <source>
        <dbReference type="Proteomes" id="UP000220251"/>
    </source>
</evidence>
<keyword evidence="2" id="KW-1185">Reference proteome</keyword>
<evidence type="ECO:0000313" key="1">
    <source>
        <dbReference type="EMBL" id="CRX39085.1"/>
    </source>
</evidence>
<organism evidence="1 2">
    <name type="scientific">Estrella lausannensis</name>
    <dbReference type="NCBI Taxonomy" id="483423"/>
    <lineage>
        <taxon>Bacteria</taxon>
        <taxon>Pseudomonadati</taxon>
        <taxon>Chlamydiota</taxon>
        <taxon>Chlamydiia</taxon>
        <taxon>Parachlamydiales</taxon>
        <taxon>Candidatus Criblamydiaceae</taxon>
        <taxon>Estrella</taxon>
    </lineage>
</organism>
<name>A0A0H5E712_9BACT</name>
<proteinExistence type="predicted"/>
<dbReference type="AlphaFoldDB" id="A0A0H5E712"/>
<gene>
    <name evidence="1" type="ORF">ELAC_1758</name>
</gene>
<dbReference type="Proteomes" id="UP000220251">
    <property type="component" value="Unassembled WGS sequence"/>
</dbReference>
<accession>A0A0H5E712</accession>
<protein>
    <submittedName>
        <fullName evidence="1">Uncharacterized protein</fullName>
    </submittedName>
</protein>
<dbReference type="EMBL" id="CWGJ01000025">
    <property type="protein sequence ID" value="CRX39085.1"/>
    <property type="molecule type" value="Genomic_DNA"/>
</dbReference>
<reference evidence="2" key="1">
    <citation type="submission" date="2015-06" db="EMBL/GenBank/DDBJ databases">
        <authorList>
            <person name="Bertelli C."/>
        </authorList>
    </citation>
    <scope>NUCLEOTIDE SEQUENCE [LARGE SCALE GENOMIC DNA]</scope>
    <source>
        <strain evidence="2">CRIB-30</strain>
    </source>
</reference>
<dbReference type="RefSeq" id="WP_158227858.1">
    <property type="nucleotide sequence ID" value="NZ_CWGJ01000025.1"/>
</dbReference>
<sequence>MLFIVRFESINPEKIKNCCSERLESGFLYSLPDAYQQAVGHRGLFKRWACGKRKF</sequence>